<comment type="caution">
    <text evidence="3">The sequence shown here is derived from an EMBL/GenBank/DDBJ whole genome shotgun (WGS) entry which is preliminary data.</text>
</comment>
<reference evidence="3 4" key="1">
    <citation type="submission" date="2013-04" db="EMBL/GenBank/DDBJ databases">
        <title>Hyphomonas hirschiana VP5 Genome Sequencing.</title>
        <authorList>
            <person name="Lai Q."/>
            <person name="Shao Z."/>
        </authorList>
    </citation>
    <scope>NUCLEOTIDE SEQUENCE [LARGE SCALE GENOMIC DNA]</scope>
    <source>
        <strain evidence="3 4">VP5</strain>
    </source>
</reference>
<protein>
    <submittedName>
        <fullName evidence="3">BolA/YrbA family protein</fullName>
    </submittedName>
</protein>
<dbReference type="InterPro" id="IPR036065">
    <property type="entry name" value="BolA-like_sf"/>
</dbReference>
<comment type="similarity">
    <text evidence="1 2">Belongs to the BolA/IbaG family.</text>
</comment>
<dbReference type="Proteomes" id="UP000025061">
    <property type="component" value="Unassembled WGS sequence"/>
</dbReference>
<dbReference type="Pfam" id="PF01722">
    <property type="entry name" value="BolA"/>
    <property type="match status" value="1"/>
</dbReference>
<evidence type="ECO:0000256" key="1">
    <source>
        <dbReference type="ARBA" id="ARBA00005578"/>
    </source>
</evidence>
<dbReference type="Gene3D" id="3.30.300.90">
    <property type="entry name" value="BolA-like"/>
    <property type="match status" value="1"/>
</dbReference>
<sequence>MGMSRETLTKYLTEAFPDAEITLTDLAGDDNHWQAEIVSAQFAGVPRVRQHQMVYDALKGEMGGVLHALALKTRAPA</sequence>
<evidence type="ECO:0000313" key="4">
    <source>
        <dbReference type="Proteomes" id="UP000025061"/>
    </source>
</evidence>
<accession>A0A059FWF7</accession>
<dbReference type="SUPFAM" id="SSF82657">
    <property type="entry name" value="BolA-like"/>
    <property type="match status" value="1"/>
</dbReference>
<dbReference type="AlphaFoldDB" id="A0A059FWF7"/>
<dbReference type="PATRIC" id="fig|1280951.3.peg.1376"/>
<dbReference type="PANTHER" id="PTHR46229">
    <property type="entry name" value="BOLA TRANSCRIPTION REGULATOR"/>
    <property type="match status" value="1"/>
</dbReference>
<dbReference type="RefSeq" id="WP_011646947.1">
    <property type="nucleotide sequence ID" value="NZ_ARYI01000005.1"/>
</dbReference>
<name>A0A059FWF7_9PROT</name>
<dbReference type="PANTHER" id="PTHR46229:SF2">
    <property type="entry name" value="BOLA-LIKE PROTEIN 1"/>
    <property type="match status" value="1"/>
</dbReference>
<keyword evidence="4" id="KW-1185">Reference proteome</keyword>
<dbReference type="InterPro" id="IPR002634">
    <property type="entry name" value="BolA"/>
</dbReference>
<organism evidence="3 4">
    <name type="scientific">Hyphomonas hirschiana VP5</name>
    <dbReference type="NCBI Taxonomy" id="1280951"/>
    <lineage>
        <taxon>Bacteria</taxon>
        <taxon>Pseudomonadati</taxon>
        <taxon>Pseudomonadota</taxon>
        <taxon>Alphaproteobacteria</taxon>
        <taxon>Hyphomonadales</taxon>
        <taxon>Hyphomonadaceae</taxon>
        <taxon>Hyphomonas</taxon>
    </lineage>
</organism>
<proteinExistence type="inferred from homology"/>
<dbReference type="PIRSF" id="PIRSF003113">
    <property type="entry name" value="BolA"/>
    <property type="match status" value="1"/>
</dbReference>
<evidence type="ECO:0000313" key="3">
    <source>
        <dbReference type="EMBL" id="KCZ94937.1"/>
    </source>
</evidence>
<gene>
    <name evidence="3" type="ORF">HHI_06807</name>
</gene>
<dbReference type="InterPro" id="IPR050961">
    <property type="entry name" value="BolA/IbaG_stress_morph_reg"/>
</dbReference>
<evidence type="ECO:0000256" key="2">
    <source>
        <dbReference type="RuleBase" id="RU003860"/>
    </source>
</evidence>
<dbReference type="OrthoDB" id="9796738at2"/>
<dbReference type="EMBL" id="ARYI01000005">
    <property type="protein sequence ID" value="KCZ94937.1"/>
    <property type="molecule type" value="Genomic_DNA"/>
</dbReference>